<keyword evidence="6" id="KW-0067">ATP-binding</keyword>
<evidence type="ECO:0000256" key="2">
    <source>
        <dbReference type="ARBA" id="ARBA00012169"/>
    </source>
</evidence>
<evidence type="ECO:0000256" key="5">
    <source>
        <dbReference type="ARBA" id="ARBA00022777"/>
    </source>
</evidence>
<keyword evidence="5" id="KW-0418">Kinase</keyword>
<dbReference type="Proteomes" id="UP000886595">
    <property type="component" value="Unassembled WGS sequence"/>
</dbReference>
<evidence type="ECO:0000256" key="1">
    <source>
        <dbReference type="ARBA" id="ARBA00008941"/>
    </source>
</evidence>
<comment type="caution">
    <text evidence="7">The sequence shown here is derived from an EMBL/GenBank/DDBJ whole genome shotgun (WGS) entry which is preliminary data.</text>
</comment>
<dbReference type="InterPro" id="IPR044571">
    <property type="entry name" value="P4KG1-8"/>
</dbReference>
<evidence type="ECO:0000256" key="4">
    <source>
        <dbReference type="ARBA" id="ARBA00022741"/>
    </source>
</evidence>
<gene>
    <name evidence="7" type="ORF">Bca52824_001975</name>
</gene>
<accession>A0A8X7WL69</accession>
<name>A0A8X7WL69_BRACI</name>
<evidence type="ECO:0000313" key="8">
    <source>
        <dbReference type="Proteomes" id="UP000886595"/>
    </source>
</evidence>
<sequence length="208" mass="24539">MYNEYMYIIKQYIPNQYVLDHSTLNGREGFGRAPHTSIVCKKFSLQQYIPNPEWNHKSEVFAIEDNNDRHNSNILNLNINGARIIPIDHGECFPKWNTFGFVWMKLSQTAITYSCFVVDYVKNLDIKHNLDILKEKWIELVYEFMIIAYCNNKETITNVMNRCMSLQSEAGSDEESRLLDLVHERTKSALNYNKRYEDLKGSTSTYRR</sequence>
<protein>
    <recommendedName>
        <fullName evidence="2">1-phosphatidylinositol 4-kinase</fullName>
        <ecNumber evidence="2">2.7.1.67</ecNumber>
    </recommendedName>
</protein>
<dbReference type="AlphaFoldDB" id="A0A8X7WL69"/>
<dbReference type="EMBL" id="JAAMPC010000001">
    <property type="protein sequence ID" value="KAG2330795.1"/>
    <property type="molecule type" value="Genomic_DNA"/>
</dbReference>
<proteinExistence type="inferred from homology"/>
<organism evidence="7 8">
    <name type="scientific">Brassica carinata</name>
    <name type="common">Ethiopian mustard</name>
    <name type="synonym">Abyssinian cabbage</name>
    <dbReference type="NCBI Taxonomy" id="52824"/>
    <lineage>
        <taxon>Eukaryota</taxon>
        <taxon>Viridiplantae</taxon>
        <taxon>Streptophyta</taxon>
        <taxon>Embryophyta</taxon>
        <taxon>Tracheophyta</taxon>
        <taxon>Spermatophyta</taxon>
        <taxon>Magnoliopsida</taxon>
        <taxon>eudicotyledons</taxon>
        <taxon>Gunneridae</taxon>
        <taxon>Pentapetalae</taxon>
        <taxon>rosids</taxon>
        <taxon>malvids</taxon>
        <taxon>Brassicales</taxon>
        <taxon>Brassicaceae</taxon>
        <taxon>Brassiceae</taxon>
        <taxon>Brassica</taxon>
    </lineage>
</organism>
<keyword evidence="8" id="KW-1185">Reference proteome</keyword>
<reference evidence="7 8" key="1">
    <citation type="submission" date="2020-02" db="EMBL/GenBank/DDBJ databases">
        <authorList>
            <person name="Ma Q."/>
            <person name="Huang Y."/>
            <person name="Song X."/>
            <person name="Pei D."/>
        </authorList>
    </citation>
    <scope>NUCLEOTIDE SEQUENCE [LARGE SCALE GENOMIC DNA]</scope>
    <source>
        <strain evidence="7">Sxm20200214</strain>
        <tissue evidence="7">Leaf</tissue>
    </source>
</reference>
<keyword evidence="4" id="KW-0547">Nucleotide-binding</keyword>
<evidence type="ECO:0000256" key="6">
    <source>
        <dbReference type="ARBA" id="ARBA00022840"/>
    </source>
</evidence>
<dbReference type="PANTHER" id="PTHR45800">
    <property type="entry name" value="PHOSPHATIDYLINOSITOL 4-KINASE GAMMA"/>
    <property type="match status" value="1"/>
</dbReference>
<dbReference type="GO" id="GO:0005524">
    <property type="term" value="F:ATP binding"/>
    <property type="evidence" value="ECO:0007669"/>
    <property type="project" value="UniProtKB-KW"/>
</dbReference>
<dbReference type="PANTHER" id="PTHR45800:SF4">
    <property type="entry name" value="PHOSPHATIDYLINOSITOL 4-KINASE GAMMA 3"/>
    <property type="match status" value="1"/>
</dbReference>
<comment type="similarity">
    <text evidence="1">Belongs to the PI3/PI4-kinase family. Type II PI4K subfamily.</text>
</comment>
<evidence type="ECO:0000313" key="7">
    <source>
        <dbReference type="EMBL" id="KAG2330795.1"/>
    </source>
</evidence>
<dbReference type="GO" id="GO:0004430">
    <property type="term" value="F:1-phosphatidylinositol 4-kinase activity"/>
    <property type="evidence" value="ECO:0007669"/>
    <property type="project" value="UniProtKB-EC"/>
</dbReference>
<keyword evidence="3" id="KW-0808">Transferase</keyword>
<evidence type="ECO:0000256" key="3">
    <source>
        <dbReference type="ARBA" id="ARBA00022679"/>
    </source>
</evidence>
<dbReference type="EC" id="2.7.1.67" evidence="2"/>